<dbReference type="PANTHER" id="PTHR22550">
    <property type="entry name" value="SPORE GERMINATION PROTEIN"/>
    <property type="match status" value="1"/>
</dbReference>
<comment type="subcellular location">
    <subcellularLocation>
        <location evidence="4">Cell membrane</location>
    </subcellularLocation>
    <subcellularLocation>
        <location evidence="1">Membrane</location>
        <topology evidence="1">Multi-pass membrane protein</topology>
    </subcellularLocation>
</comment>
<dbReference type="PIRSF" id="PIRSF005690">
    <property type="entry name" value="GerBA"/>
    <property type="match status" value="1"/>
</dbReference>
<evidence type="ECO:0000256" key="3">
    <source>
        <dbReference type="ARBA" id="ARBA00023136"/>
    </source>
</evidence>
<evidence type="ECO:0000313" key="7">
    <source>
        <dbReference type="Proteomes" id="UP000216207"/>
    </source>
</evidence>
<evidence type="ECO:0000256" key="2">
    <source>
        <dbReference type="ARBA" id="ARBA00005278"/>
    </source>
</evidence>
<comment type="caution">
    <text evidence="6">The sequence shown here is derived from an EMBL/GenBank/DDBJ whole genome shotgun (WGS) entry which is preliminary data.</text>
</comment>
<dbReference type="Proteomes" id="UP000216207">
    <property type="component" value="Unassembled WGS sequence"/>
</dbReference>
<name>A0A268P0Q8_SHOCL</name>
<dbReference type="RefSeq" id="WP_011248671.1">
    <property type="nucleotide sequence ID" value="NZ_CP174174.1"/>
</dbReference>
<feature type="transmembrane region" description="Helical" evidence="5">
    <location>
        <begin position="289"/>
        <end position="311"/>
    </location>
</feature>
<dbReference type="InterPro" id="IPR004995">
    <property type="entry name" value="Spore_Ger"/>
</dbReference>
<keyword evidence="5" id="KW-0812">Transmembrane</keyword>
<evidence type="ECO:0000256" key="4">
    <source>
        <dbReference type="PIRNR" id="PIRNR005690"/>
    </source>
</evidence>
<feature type="transmembrane region" description="Helical" evidence="5">
    <location>
        <begin position="361"/>
        <end position="379"/>
    </location>
</feature>
<comment type="similarity">
    <text evidence="2 4">Belongs to the GerABKA family.</text>
</comment>
<organism evidence="6 7">
    <name type="scientific">Shouchella clausii</name>
    <name type="common">Alkalihalobacillus clausii</name>
    <dbReference type="NCBI Taxonomy" id="79880"/>
    <lineage>
        <taxon>Bacteria</taxon>
        <taxon>Bacillati</taxon>
        <taxon>Bacillota</taxon>
        <taxon>Bacilli</taxon>
        <taxon>Bacillales</taxon>
        <taxon>Bacillaceae</taxon>
        <taxon>Shouchella</taxon>
    </lineage>
</organism>
<evidence type="ECO:0000313" key="6">
    <source>
        <dbReference type="EMBL" id="PAE88905.1"/>
    </source>
</evidence>
<reference evidence="6 7" key="1">
    <citation type="submission" date="2017-07" db="EMBL/GenBank/DDBJ databases">
        <title>Isolation and whole genome analysis of endospore-forming bacteria from heroin.</title>
        <authorList>
            <person name="Kalinowski J."/>
            <person name="Ahrens B."/>
            <person name="Al-Dilaimi A."/>
            <person name="Winkler A."/>
            <person name="Wibberg D."/>
            <person name="Schleenbecker U."/>
            <person name="Ruckert C."/>
            <person name="Wolfel R."/>
            <person name="Grass G."/>
        </authorList>
    </citation>
    <scope>NUCLEOTIDE SEQUENCE [LARGE SCALE GENOMIC DNA]</scope>
    <source>
        <strain evidence="6 7">7539</strain>
    </source>
</reference>
<dbReference type="Pfam" id="PF03323">
    <property type="entry name" value="GerA"/>
    <property type="match status" value="1"/>
</dbReference>
<dbReference type="GO" id="GO:0009847">
    <property type="term" value="P:spore germination"/>
    <property type="evidence" value="ECO:0007669"/>
    <property type="project" value="UniProtKB-UniRule"/>
</dbReference>
<dbReference type="OMA" id="IILAGFW"/>
<keyword evidence="5" id="KW-1133">Transmembrane helix</keyword>
<keyword evidence="3 4" id="KW-0472">Membrane</keyword>
<dbReference type="GO" id="GO:0005886">
    <property type="term" value="C:plasma membrane"/>
    <property type="evidence" value="ECO:0007669"/>
    <property type="project" value="UniProtKB-SubCell"/>
</dbReference>
<dbReference type="InterPro" id="IPR050768">
    <property type="entry name" value="UPF0353/GerABKA_families"/>
</dbReference>
<feature type="transmembrane region" description="Helical" evidence="5">
    <location>
        <begin position="385"/>
        <end position="403"/>
    </location>
</feature>
<evidence type="ECO:0000256" key="5">
    <source>
        <dbReference type="SAM" id="Phobius"/>
    </source>
</evidence>
<dbReference type="AlphaFoldDB" id="A0A268P0Q8"/>
<accession>A0A268P0Q8</accession>
<dbReference type="PANTHER" id="PTHR22550:SF5">
    <property type="entry name" value="LEUCINE ZIPPER PROTEIN 4"/>
    <property type="match status" value="1"/>
</dbReference>
<proteinExistence type="inferred from homology"/>
<protein>
    <submittedName>
        <fullName evidence="6">Spore germination protein</fullName>
    </submittedName>
</protein>
<feature type="transmembrane region" description="Helical" evidence="5">
    <location>
        <begin position="415"/>
        <end position="441"/>
    </location>
</feature>
<dbReference type="EMBL" id="NPCC01000012">
    <property type="protein sequence ID" value="PAE88905.1"/>
    <property type="molecule type" value="Genomic_DNA"/>
</dbReference>
<sequence>MPFFLHKKKKQPTFPVLTTLAEVLQAAKQSSDFVEQVEASKDREPIHVYYYQSLIDMERIAPNVLHPLKQVDGISNKALQEALYSAEVEQLEDAMEIEKRLLKGSVLISFKEKGAWQNWLVDLAYMKGREMNVPEIEFSVFGSKESFIEAVETNLALLRKRIPSSDLHMVKFVVGSETKTDVYVIYCASIANKENVQTVKQRIKGLQIDQVPDSSTILQVIQDNNNSVFPQLVDTERPDRTAGALLEGKVAVLADGSPQALLAPVTALEFIVAFEDYLLSWHTASMLRIIRIGAVLFSIFATPLYVAVLSYHPEMIPQDLFATLVVSRTAVPFPPIIEALFLEVTIELLREAGARLPTKIGQTIGIVGGIVIGTAAVEAGLTSNVLLIIVALAALASFTIPVYRMGTTIRIVRFPFILAAQIWGLIGIAIMLIFTLCHLLSLTSLGRPYMEPIYPFSFKDMKDSVIRLPISQQTMRPRFLQAKQQKRFFPKHNRQQKPDIDDGY</sequence>
<gene>
    <name evidence="6" type="ORF">CHH72_11060</name>
</gene>
<evidence type="ECO:0000256" key="1">
    <source>
        <dbReference type="ARBA" id="ARBA00004141"/>
    </source>
</evidence>